<dbReference type="RefSeq" id="WP_165230062.1">
    <property type="nucleotide sequence ID" value="NZ_JAAKZV010000002.1"/>
</dbReference>
<dbReference type="Pfam" id="PF09423">
    <property type="entry name" value="PhoD"/>
    <property type="match status" value="1"/>
</dbReference>
<evidence type="ECO:0000313" key="3">
    <source>
        <dbReference type="EMBL" id="NGN62542.1"/>
    </source>
</evidence>
<dbReference type="Pfam" id="PF16655">
    <property type="entry name" value="PhoD_N"/>
    <property type="match status" value="1"/>
</dbReference>
<dbReference type="InterPro" id="IPR052900">
    <property type="entry name" value="Phospholipid_Metab_Enz"/>
</dbReference>
<organism evidence="3 4">
    <name type="scientific">Streptomyces coryli</name>
    <dbReference type="NCBI Taxonomy" id="1128680"/>
    <lineage>
        <taxon>Bacteria</taxon>
        <taxon>Bacillati</taxon>
        <taxon>Actinomycetota</taxon>
        <taxon>Actinomycetes</taxon>
        <taxon>Kitasatosporales</taxon>
        <taxon>Streptomycetaceae</taxon>
        <taxon>Streptomyces</taxon>
    </lineage>
</organism>
<gene>
    <name evidence="3" type="ORF">G5C51_01265</name>
</gene>
<keyword evidence="4" id="KW-1185">Reference proteome</keyword>
<dbReference type="InterPro" id="IPR038607">
    <property type="entry name" value="PhoD-like_sf"/>
</dbReference>
<sequence length="549" mass="60716">MPISRTEPGHAARDARFRRSLSSLAAHDRRRFLLAMGGGAAGLAFALQLPATAAFAADRGRAAFDYPFRMGVASGDPTTDSVVLWTRLAPEPLAPLAGMVPGLAVEVKWQVATDEGFRRVVASGSEEAVAEYAYSVHADVRGLRPGTAYWYRFSAGGHLSEPARTRTAPAAGTMPAMRYAFASCMNYRAGYFQTMADIGAHELDMVFFLGDYLYEYPVQQINPGRQIPAGLPAELAVETTTLDQYRLRYALYNSQPEVIAAHRHVPWAVMWDDHEVWDDYQATTEAQLLRQAAAYRAFWEHMPLRLPQRPSGPDARLYRRLRWGGLAQFDMADARQYRSAALTPNTIPDSPARRDPARSILGDAQERWLRDGLTATPARWNIVPQGVLMALTNTASSTTAAPTYSAHNWDGYRASQQRLFDAVRAARTGGDLKNFVVLTGDVHCGYVSELPSDLDVPESAPLGVEFTSLSITSAQDFNPAANEARQVRRRVNPQMKWADLHCGYVITDLTADRMKVYYKGVDKVTSPDDPVYTLKKFAVENGDPHIHSA</sequence>
<dbReference type="InterPro" id="IPR029052">
    <property type="entry name" value="Metallo-depent_PP-like"/>
</dbReference>
<dbReference type="PROSITE" id="PS51318">
    <property type="entry name" value="TAT"/>
    <property type="match status" value="1"/>
</dbReference>
<comment type="caution">
    <text evidence="3">The sequence shown here is derived from an EMBL/GenBank/DDBJ whole genome shotgun (WGS) entry which is preliminary data.</text>
</comment>
<feature type="domain" description="Phospholipase D N-terminal" evidence="2">
    <location>
        <begin position="70"/>
        <end position="167"/>
    </location>
</feature>
<dbReference type="InterPro" id="IPR006311">
    <property type="entry name" value="TAT_signal"/>
</dbReference>
<dbReference type="SUPFAM" id="SSF56300">
    <property type="entry name" value="Metallo-dependent phosphatases"/>
    <property type="match status" value="1"/>
</dbReference>
<dbReference type="AlphaFoldDB" id="A0A6G4TRX6"/>
<dbReference type="Gene3D" id="3.60.21.70">
    <property type="entry name" value="PhoD-like phosphatase"/>
    <property type="match status" value="1"/>
</dbReference>
<feature type="domain" description="PhoD-like phosphatase metallophosphatase" evidence="1">
    <location>
        <begin position="180"/>
        <end position="516"/>
    </location>
</feature>
<evidence type="ECO:0000259" key="1">
    <source>
        <dbReference type="Pfam" id="PF09423"/>
    </source>
</evidence>
<name>A0A6G4TRX6_9ACTN</name>
<dbReference type="InterPro" id="IPR032093">
    <property type="entry name" value="PhoD_N"/>
</dbReference>
<dbReference type="CDD" id="cd07389">
    <property type="entry name" value="MPP_PhoD"/>
    <property type="match status" value="1"/>
</dbReference>
<protein>
    <submittedName>
        <fullName evidence="3">Alkaline phosphatase</fullName>
    </submittedName>
</protein>
<proteinExistence type="predicted"/>
<dbReference type="PANTHER" id="PTHR43606">
    <property type="entry name" value="PHOSPHATASE, PUTATIVE (AFU_ORTHOLOGUE AFUA_6G08710)-RELATED"/>
    <property type="match status" value="1"/>
</dbReference>
<dbReference type="InterPro" id="IPR018946">
    <property type="entry name" value="PhoD-like_MPP"/>
</dbReference>
<dbReference type="PANTHER" id="PTHR43606:SF2">
    <property type="entry name" value="ALKALINE PHOSPHATASE FAMILY PROTEIN (AFU_ORTHOLOGUE AFUA_5G03860)"/>
    <property type="match status" value="1"/>
</dbReference>
<dbReference type="EMBL" id="JAAKZV010000002">
    <property type="protein sequence ID" value="NGN62542.1"/>
    <property type="molecule type" value="Genomic_DNA"/>
</dbReference>
<dbReference type="Proteomes" id="UP000481583">
    <property type="component" value="Unassembled WGS sequence"/>
</dbReference>
<evidence type="ECO:0000259" key="2">
    <source>
        <dbReference type="Pfam" id="PF16655"/>
    </source>
</evidence>
<reference evidence="3 4" key="1">
    <citation type="submission" date="2020-02" db="EMBL/GenBank/DDBJ databases">
        <title>Whole-genome analyses of novel actinobacteria.</title>
        <authorList>
            <person name="Sahin N."/>
        </authorList>
    </citation>
    <scope>NUCLEOTIDE SEQUENCE [LARGE SCALE GENOMIC DNA]</scope>
    <source>
        <strain evidence="3 4">A7024</strain>
    </source>
</reference>
<evidence type="ECO:0000313" key="4">
    <source>
        <dbReference type="Proteomes" id="UP000481583"/>
    </source>
</evidence>
<accession>A0A6G4TRX6</accession>
<dbReference type="Gene3D" id="2.60.40.380">
    <property type="entry name" value="Purple acid phosphatase-like, N-terminal"/>
    <property type="match status" value="1"/>
</dbReference>